<evidence type="ECO:0000256" key="1">
    <source>
        <dbReference type="SAM" id="MobiDB-lite"/>
    </source>
</evidence>
<evidence type="ECO:0000313" key="3">
    <source>
        <dbReference type="Proteomes" id="UP000541444"/>
    </source>
</evidence>
<feature type="compositionally biased region" description="Polar residues" evidence="1">
    <location>
        <begin position="190"/>
        <end position="211"/>
    </location>
</feature>
<accession>A0A7J7LMF0</accession>
<reference evidence="2 3" key="1">
    <citation type="journal article" date="2020" name="IScience">
        <title>Genome Sequencing of the Endangered Kingdonia uniflora (Circaeasteraceae, Ranunculales) Reveals Potential Mechanisms of Evolutionary Specialization.</title>
        <authorList>
            <person name="Sun Y."/>
            <person name="Deng T."/>
            <person name="Zhang A."/>
            <person name="Moore M.J."/>
            <person name="Landis J.B."/>
            <person name="Lin N."/>
            <person name="Zhang H."/>
            <person name="Zhang X."/>
            <person name="Huang J."/>
            <person name="Zhang X."/>
            <person name="Sun H."/>
            <person name="Wang H."/>
        </authorList>
    </citation>
    <scope>NUCLEOTIDE SEQUENCE [LARGE SCALE GENOMIC DNA]</scope>
    <source>
        <strain evidence="2">TB1705</strain>
        <tissue evidence="2">Leaf</tissue>
    </source>
</reference>
<sequence>MDDQNMDFFRSLSHKELQRMCKELGLPARKSSSFLAMSLASYFQANTVGLKSSNENSSVPMEVLPRSSPIMDLNFDAQGNSIGGSGEGHERRVEAAYADGCGPSPCLSNMGYDKGLPQTVNNNKSRGHAEGPISHLVSAVPENMVFEDPSNNRIVEGFQCSNYNTQEIILPPQSVSRSKLTGIKFKSKEPSSSNEVRNPCQNSVVLGSSGSENKPKIPSFQFYVGSEEGINLIVDLNSSPSDWIKGMKDAVCIESEPQDSDLIAPHSEFENLEDSDERMQFSPLGNTQVGSKTSGHSSCVKSSAGLITRDRCHPFQIDCSLRPMPLMPITTSVEVSGNVEEIDRNDSSLCKVNCDVRNKRDCITESFPRNCITESSPRNCERVNCDLEVPADLEGEPKFQYLTKNQLKSCSISENTTEANSVGISIASNALRPPFSREINETITPITGANECTSEIFRGYPTTGSVCMPSSEHCEETRSDPPTSYFPCQNGEYDLFSMESLQNANGESTRELAKSPSEPLLSACHEV</sequence>
<dbReference type="PANTHER" id="PTHR36376:SF1">
    <property type="entry name" value="OS09G0514700 PROTEIN"/>
    <property type="match status" value="1"/>
</dbReference>
<dbReference type="AlphaFoldDB" id="A0A7J7LMF0"/>
<dbReference type="OrthoDB" id="603754at2759"/>
<organism evidence="2 3">
    <name type="scientific">Kingdonia uniflora</name>
    <dbReference type="NCBI Taxonomy" id="39325"/>
    <lineage>
        <taxon>Eukaryota</taxon>
        <taxon>Viridiplantae</taxon>
        <taxon>Streptophyta</taxon>
        <taxon>Embryophyta</taxon>
        <taxon>Tracheophyta</taxon>
        <taxon>Spermatophyta</taxon>
        <taxon>Magnoliopsida</taxon>
        <taxon>Ranunculales</taxon>
        <taxon>Circaeasteraceae</taxon>
        <taxon>Kingdonia</taxon>
    </lineage>
</organism>
<evidence type="ECO:0000313" key="2">
    <source>
        <dbReference type="EMBL" id="KAF6143817.1"/>
    </source>
</evidence>
<proteinExistence type="predicted"/>
<feature type="region of interest" description="Disordered" evidence="1">
    <location>
        <begin position="186"/>
        <end position="211"/>
    </location>
</feature>
<name>A0A7J7LMF0_9MAGN</name>
<gene>
    <name evidence="2" type="ORF">GIB67_016738</name>
</gene>
<dbReference type="Proteomes" id="UP000541444">
    <property type="component" value="Unassembled WGS sequence"/>
</dbReference>
<comment type="caution">
    <text evidence="2">The sequence shown here is derived from an EMBL/GenBank/DDBJ whole genome shotgun (WGS) entry which is preliminary data.</text>
</comment>
<protein>
    <submittedName>
        <fullName evidence="2">Uncharacterized protein</fullName>
    </submittedName>
</protein>
<keyword evidence="3" id="KW-1185">Reference proteome</keyword>
<dbReference type="PANTHER" id="PTHR36376">
    <property type="entry name" value="OS09G0514700 PROTEIN"/>
    <property type="match status" value="1"/>
</dbReference>
<dbReference type="EMBL" id="JACGCM010002180">
    <property type="protein sequence ID" value="KAF6143817.1"/>
    <property type="molecule type" value="Genomic_DNA"/>
</dbReference>